<dbReference type="Gene3D" id="2.130.10.10">
    <property type="entry name" value="YVTN repeat-like/Quinoprotein amine dehydrogenase"/>
    <property type="match status" value="1"/>
</dbReference>
<dbReference type="InterPro" id="IPR015943">
    <property type="entry name" value="WD40/YVTN_repeat-like_dom_sf"/>
</dbReference>
<organism evidence="2 3">
    <name type="scientific">Passalora fulva</name>
    <name type="common">Tomato leaf mold</name>
    <name type="synonym">Cladosporium fulvum</name>
    <dbReference type="NCBI Taxonomy" id="5499"/>
    <lineage>
        <taxon>Eukaryota</taxon>
        <taxon>Fungi</taxon>
        <taxon>Dikarya</taxon>
        <taxon>Ascomycota</taxon>
        <taxon>Pezizomycotina</taxon>
        <taxon>Dothideomycetes</taxon>
        <taxon>Dothideomycetidae</taxon>
        <taxon>Mycosphaerellales</taxon>
        <taxon>Mycosphaerellaceae</taxon>
        <taxon>Fulvia</taxon>
    </lineage>
</organism>
<feature type="domain" description="Anaphase-promoting complex subunit 4-like WD40" evidence="1">
    <location>
        <begin position="213"/>
        <end position="280"/>
    </location>
</feature>
<evidence type="ECO:0000313" key="2">
    <source>
        <dbReference type="EMBL" id="UJO20920.1"/>
    </source>
</evidence>
<reference evidence="2" key="2">
    <citation type="journal article" date="2022" name="Microb. Genom.">
        <title>A chromosome-scale genome assembly of the tomato pathogen Cladosporium fulvum reveals a compartmentalized genome architecture and the presence of a dispensable chromosome.</title>
        <authorList>
            <person name="Zaccaron A.Z."/>
            <person name="Chen L.H."/>
            <person name="Samaras A."/>
            <person name="Stergiopoulos I."/>
        </authorList>
    </citation>
    <scope>NUCLEOTIDE SEQUENCE</scope>
    <source>
        <strain evidence="2">Race5_Kim</strain>
    </source>
</reference>
<proteinExistence type="predicted"/>
<dbReference type="InterPro" id="IPR036322">
    <property type="entry name" value="WD40_repeat_dom_sf"/>
</dbReference>
<dbReference type="InterPro" id="IPR051150">
    <property type="entry name" value="SWT21/TCAB1_mRNA_Telomere"/>
</dbReference>
<dbReference type="SMART" id="SM00320">
    <property type="entry name" value="WD40"/>
    <property type="match status" value="4"/>
</dbReference>
<dbReference type="OrthoDB" id="239865at2759"/>
<dbReference type="SUPFAM" id="SSF50978">
    <property type="entry name" value="WD40 repeat-like"/>
    <property type="match status" value="1"/>
</dbReference>
<dbReference type="KEGG" id="ffu:CLAFUR5_10885"/>
<protein>
    <submittedName>
        <fullName evidence="2">Guanine nucleotide-binding protein negative regulator 1</fullName>
    </submittedName>
</protein>
<dbReference type="AlphaFoldDB" id="A0A9Q8USM3"/>
<dbReference type="InterPro" id="IPR001680">
    <property type="entry name" value="WD40_rpt"/>
</dbReference>
<keyword evidence="3" id="KW-1185">Reference proteome</keyword>
<reference evidence="2" key="1">
    <citation type="submission" date="2021-12" db="EMBL/GenBank/DDBJ databases">
        <authorList>
            <person name="Zaccaron A."/>
            <person name="Stergiopoulos I."/>
        </authorList>
    </citation>
    <scope>NUCLEOTIDE SEQUENCE</scope>
    <source>
        <strain evidence="2">Race5_Kim</strain>
    </source>
</reference>
<dbReference type="GeneID" id="71990763"/>
<dbReference type="OMA" id="IRTWILP"/>
<name>A0A9Q8USM3_PASFU</name>
<sequence length="391" mass="42381">MSSDIHQEGQNFTPKCVGSTRDTFNHVTKSGRSNFFRNAAFSGDGTTIVTQNEDQCLKTFVLPTDLLDDRDEPTQLIPYATYQSGSNIQSYALYPHFSLHNPATTLVLSGSADVPITLRNALHYDTIHGTYPFVTPTTEEHLPPRSLAFTRDGRRFIAGSVNVLATFDCTRTGEGPLSTQKLRPGKGQVQHFSTWQLQRKGIVSAMSISSEGMLAIGTNEREIALFEDDGLGECSTVFELEGRGGSGITGLKWSPDGQYLLVAERQSDVVQVFDIRNTQSRVASLAGRRANTPQVLGIDVVPTAAGFEVWGGGTDGIVRMWSNPGSKGGAQSPDTEMKMHDTAVSSAVWHPSGVVMATCSGERPSTIADGSDEEPDLCEDSIDNTLRLWTV</sequence>
<dbReference type="EMBL" id="CP090170">
    <property type="protein sequence ID" value="UJO20920.1"/>
    <property type="molecule type" value="Genomic_DNA"/>
</dbReference>
<accession>A0A9Q8USM3</accession>
<dbReference type="RefSeq" id="XP_047765286.1">
    <property type="nucleotide sequence ID" value="XM_047910033.1"/>
</dbReference>
<gene>
    <name evidence="2" type="ORF">CLAFUR5_10885</name>
</gene>
<evidence type="ECO:0000259" key="1">
    <source>
        <dbReference type="Pfam" id="PF12894"/>
    </source>
</evidence>
<dbReference type="Proteomes" id="UP000756132">
    <property type="component" value="Chromosome 8"/>
</dbReference>
<evidence type="ECO:0000313" key="3">
    <source>
        <dbReference type="Proteomes" id="UP000756132"/>
    </source>
</evidence>
<dbReference type="Pfam" id="PF12894">
    <property type="entry name" value="ANAPC4_WD40"/>
    <property type="match status" value="1"/>
</dbReference>
<dbReference type="PANTHER" id="PTHR13211:SF0">
    <property type="entry name" value="TELOMERASE CAJAL BODY PROTEIN 1"/>
    <property type="match status" value="1"/>
</dbReference>
<dbReference type="PANTHER" id="PTHR13211">
    <property type="entry name" value="TELOMERASE CAJAL BODY PROTEIN 1"/>
    <property type="match status" value="1"/>
</dbReference>
<dbReference type="InterPro" id="IPR024977">
    <property type="entry name" value="Apc4-like_WD40_dom"/>
</dbReference>